<accession>A0A7Z8YQ72</accession>
<evidence type="ECO:0000313" key="2">
    <source>
        <dbReference type="Proteomes" id="UP000270205"/>
    </source>
</evidence>
<dbReference type="AlphaFoldDB" id="A0A7Z8YQ72"/>
<protein>
    <recommendedName>
        <fullName evidence="3">Lipoprotein</fullName>
    </recommendedName>
</protein>
<comment type="caution">
    <text evidence="1">The sequence shown here is derived from an EMBL/GenBank/DDBJ whole genome shotgun (WGS) entry which is preliminary data.</text>
</comment>
<proteinExistence type="predicted"/>
<dbReference type="RefSeq" id="WP_002662192.1">
    <property type="nucleotide sequence ID" value="NZ_JAXFPJ010000001.1"/>
</dbReference>
<evidence type="ECO:0008006" key="3">
    <source>
        <dbReference type="Google" id="ProtNLM"/>
    </source>
</evidence>
<dbReference type="PROSITE" id="PS51257">
    <property type="entry name" value="PROKAR_LIPOPROTEIN"/>
    <property type="match status" value="1"/>
</dbReference>
<dbReference type="Proteomes" id="UP000270205">
    <property type="component" value="Unassembled WGS sequence"/>
</dbReference>
<evidence type="ECO:0000313" key="1">
    <source>
        <dbReference type="EMBL" id="VDH03418.1"/>
    </source>
</evidence>
<gene>
    <name evidence="1" type="ORF">NCTC12929_00801</name>
</gene>
<name>A0A7Z8YQ72_9FLAO</name>
<reference evidence="1 2" key="1">
    <citation type="submission" date="2018-11" db="EMBL/GenBank/DDBJ databases">
        <authorList>
            <consortium name="Pathogen Informatics"/>
        </authorList>
    </citation>
    <scope>NUCLEOTIDE SEQUENCE [LARGE SCALE GENOMIC DNA]</scope>
    <source>
        <strain evidence="1 2">NCTC12929</strain>
    </source>
</reference>
<dbReference type="EMBL" id="UYIV01000001">
    <property type="protein sequence ID" value="VDH03418.1"/>
    <property type="molecule type" value="Genomic_DNA"/>
</dbReference>
<sequence length="190" mass="22367">MNKYILFFIVFIMMISCSQKNKEVLSLDDVRNNTNSSSYPSTKMDSVQAINSITKQKVREVLELSILYQNSNKNSEIDEAVHRQALGYFYKPDSLTLSYLLEDLDTLQVKNANIQDFTVEKRVFKKDTLNFAKFSVEYFNKNNQSIGVYEREAQYILLPAEIQFKKEFKFFFLNFYHPILKEKTEEGIIK</sequence>
<organism evidence="1 2">
    <name type="scientific">Bergeyella zoohelcum</name>
    <dbReference type="NCBI Taxonomy" id="1015"/>
    <lineage>
        <taxon>Bacteria</taxon>
        <taxon>Pseudomonadati</taxon>
        <taxon>Bacteroidota</taxon>
        <taxon>Flavobacteriia</taxon>
        <taxon>Flavobacteriales</taxon>
        <taxon>Weeksellaceae</taxon>
        <taxon>Bergeyella</taxon>
    </lineage>
</organism>